<dbReference type="Proteomes" id="UP000076715">
    <property type="component" value="Unassembled WGS sequence"/>
</dbReference>
<feature type="domain" description="ABC transmembrane type-1" evidence="13">
    <location>
        <begin position="177"/>
        <end position="456"/>
    </location>
</feature>
<dbReference type="InterPro" id="IPR036640">
    <property type="entry name" value="ABC1_TM_sf"/>
</dbReference>
<dbReference type="CDD" id="cd02418">
    <property type="entry name" value="Peptidase_C39B"/>
    <property type="match status" value="1"/>
</dbReference>
<dbReference type="PANTHER" id="PTHR24221">
    <property type="entry name" value="ATP-BINDING CASSETTE SUB-FAMILY B"/>
    <property type="match status" value="1"/>
</dbReference>
<dbReference type="GO" id="GO:0016887">
    <property type="term" value="F:ATP hydrolysis activity"/>
    <property type="evidence" value="ECO:0007669"/>
    <property type="project" value="InterPro"/>
</dbReference>
<dbReference type="SUPFAM" id="SSF90123">
    <property type="entry name" value="ABC transporter transmembrane region"/>
    <property type="match status" value="1"/>
</dbReference>
<dbReference type="Pfam" id="PF03412">
    <property type="entry name" value="Peptidase_C39"/>
    <property type="match status" value="1"/>
</dbReference>
<keyword evidence="8 11" id="KW-1133">Transmembrane helix</keyword>
<dbReference type="PROSITE" id="PS50990">
    <property type="entry name" value="PEPTIDASE_C39"/>
    <property type="match status" value="1"/>
</dbReference>
<evidence type="ECO:0000256" key="1">
    <source>
        <dbReference type="ARBA" id="ARBA00004651"/>
    </source>
</evidence>
<dbReference type="GO" id="GO:0043213">
    <property type="term" value="P:bacteriocin transport"/>
    <property type="evidence" value="ECO:0007669"/>
    <property type="project" value="UniProtKB-KW"/>
</dbReference>
<dbReference type="FunFam" id="3.40.50.300:FF:000221">
    <property type="entry name" value="Multidrug ABC transporter ATP-binding protein"/>
    <property type="match status" value="1"/>
</dbReference>
<feature type="transmembrane region" description="Helical" evidence="11">
    <location>
        <begin position="410"/>
        <end position="437"/>
    </location>
</feature>
<evidence type="ECO:0000256" key="8">
    <source>
        <dbReference type="ARBA" id="ARBA00022989"/>
    </source>
</evidence>
<feature type="domain" description="ABC transporter" evidence="12">
    <location>
        <begin position="490"/>
        <end position="725"/>
    </location>
</feature>
<evidence type="ECO:0000256" key="4">
    <source>
        <dbReference type="ARBA" id="ARBA00022692"/>
    </source>
</evidence>
<evidence type="ECO:0000256" key="2">
    <source>
        <dbReference type="ARBA" id="ARBA00022448"/>
    </source>
</evidence>
<feature type="transmembrane region" description="Helical" evidence="11">
    <location>
        <begin position="173"/>
        <end position="191"/>
    </location>
</feature>
<dbReference type="SUPFAM" id="SSF52540">
    <property type="entry name" value="P-loop containing nucleoside triphosphate hydrolases"/>
    <property type="match status" value="1"/>
</dbReference>
<dbReference type="PROSITE" id="PS00211">
    <property type="entry name" value="ABC_TRANSPORTER_1"/>
    <property type="match status" value="1"/>
</dbReference>
<dbReference type="PANTHER" id="PTHR24221:SF654">
    <property type="entry name" value="ATP-BINDING CASSETTE SUB-FAMILY B MEMBER 6"/>
    <property type="match status" value="1"/>
</dbReference>
<keyword evidence="4 11" id="KW-0812">Transmembrane</keyword>
<evidence type="ECO:0000259" key="12">
    <source>
        <dbReference type="PROSITE" id="PS50893"/>
    </source>
</evidence>
<dbReference type="InterPro" id="IPR003593">
    <property type="entry name" value="AAA+_ATPase"/>
</dbReference>
<dbReference type="InterPro" id="IPR027417">
    <property type="entry name" value="P-loop_NTPase"/>
</dbReference>
<dbReference type="GO" id="GO:0005524">
    <property type="term" value="F:ATP binding"/>
    <property type="evidence" value="ECO:0007669"/>
    <property type="project" value="UniProtKB-KW"/>
</dbReference>
<dbReference type="InterPro" id="IPR017871">
    <property type="entry name" value="ABC_transporter-like_CS"/>
</dbReference>
<dbReference type="STRING" id="1642818.AWE51_09375"/>
<dbReference type="InterPro" id="IPR003439">
    <property type="entry name" value="ABC_transporter-like_ATP-bd"/>
</dbReference>
<dbReference type="PROSITE" id="PS50929">
    <property type="entry name" value="ABC_TM1F"/>
    <property type="match status" value="1"/>
</dbReference>
<keyword evidence="7" id="KW-0653">Protein transport</keyword>
<dbReference type="GO" id="GO:0008233">
    <property type="term" value="F:peptidase activity"/>
    <property type="evidence" value="ECO:0007669"/>
    <property type="project" value="InterPro"/>
</dbReference>
<dbReference type="EMBL" id="LQRT01000024">
    <property type="protein sequence ID" value="KZS39846.1"/>
    <property type="molecule type" value="Genomic_DNA"/>
</dbReference>
<dbReference type="RefSeq" id="WP_082832491.1">
    <property type="nucleotide sequence ID" value="NZ_CANLSS010000009.1"/>
</dbReference>
<dbReference type="GO" id="GO:0005886">
    <property type="term" value="C:plasma membrane"/>
    <property type="evidence" value="ECO:0007669"/>
    <property type="project" value="UniProtKB-SubCell"/>
</dbReference>
<protein>
    <submittedName>
        <fullName evidence="15">ABC transporter ATP-binding protein</fullName>
    </submittedName>
</protein>
<keyword evidence="10" id="KW-0080">Bacteriocin transport</keyword>
<evidence type="ECO:0000313" key="16">
    <source>
        <dbReference type="Proteomes" id="UP000076715"/>
    </source>
</evidence>
<dbReference type="Gene3D" id="1.20.1560.10">
    <property type="entry name" value="ABC transporter type 1, transmembrane domain"/>
    <property type="match status" value="1"/>
</dbReference>
<dbReference type="SMART" id="SM00382">
    <property type="entry name" value="AAA"/>
    <property type="match status" value="1"/>
</dbReference>
<comment type="caution">
    <text evidence="15">The sequence shown here is derived from an EMBL/GenBank/DDBJ whole genome shotgun (WGS) entry which is preliminary data.</text>
</comment>
<dbReference type="InterPro" id="IPR011527">
    <property type="entry name" value="ABC1_TM_dom"/>
</dbReference>
<dbReference type="Pfam" id="PF00664">
    <property type="entry name" value="ABC_membrane"/>
    <property type="match status" value="1"/>
</dbReference>
<keyword evidence="3" id="KW-1003">Cell membrane</keyword>
<gene>
    <name evidence="15" type="ORF">AWE51_09375</name>
</gene>
<feature type="transmembrane region" description="Helical" evidence="11">
    <location>
        <begin position="211"/>
        <end position="237"/>
    </location>
</feature>
<feature type="transmembrane region" description="Helical" evidence="11">
    <location>
        <begin position="284"/>
        <end position="307"/>
    </location>
</feature>
<name>A0A162F9G3_9FLAO</name>
<feature type="transmembrane region" description="Helical" evidence="11">
    <location>
        <begin position="313"/>
        <end position="332"/>
    </location>
</feature>
<evidence type="ECO:0000256" key="10">
    <source>
        <dbReference type="ARBA" id="ARBA00043264"/>
    </source>
</evidence>
<keyword evidence="6 15" id="KW-0067">ATP-binding</keyword>
<dbReference type="Pfam" id="PF00005">
    <property type="entry name" value="ABC_tran"/>
    <property type="match status" value="1"/>
</dbReference>
<evidence type="ECO:0000256" key="6">
    <source>
        <dbReference type="ARBA" id="ARBA00022840"/>
    </source>
</evidence>
<dbReference type="CDD" id="cd18571">
    <property type="entry name" value="ABC_6TM_peptidase_like"/>
    <property type="match status" value="1"/>
</dbReference>
<accession>A0A162F9G3</accession>
<dbReference type="GO" id="GO:0006508">
    <property type="term" value="P:proteolysis"/>
    <property type="evidence" value="ECO:0007669"/>
    <property type="project" value="InterPro"/>
</dbReference>
<sequence length="753" mass="85725">MKTFPFYKQPGAKDCGPTCLRIISKHHGKVIPLETIRNLSQTTRTGSSFLGLAEASENMGFKSIGIKTDYETFKEDVPLPCIVHWKKYHFVVVYKIKNDRVYISDPSYGLIDYSKKEFVEAWIGNNANEKTQEGLILSLDTTPKFYDTNWDKVNNGKSGFSFLFRYLFKYKSLMMQLLVGLLAGSLLQLIFPFLTQSIVDIGIQNQDINFIHLILGAQIMLFIGQISIDAIRGWILLHLSTRINISLVSDFFIKLMNLPISYFDTRMTGDLMQRINDHQRIEKLLTNSSLNTLFSFFNIVVFSAVLAYYNLKIFGIFAIGSTLLVIWILFFLKKRKELDYKRFKQMSDEQSKTIELIEGMQEIKLHNAEKQKRWGWEFIQIRLFKVATQGLTLEQTQTIGSTSINQFKNILITFTSASLVLSGQISLGMMLSIQYIIGQLNNPISQLLQFIQETQDAKISLERLKEVHDQDNEENIEDAKVYEIPTEGDIKIENLTFRYIGAEEPIIKDMNLVIPRNKKTAIVGASGSGKTTLMKALMRFYKPNKGLIKIGDQNFENISQKTWRGHCGVVMQDGYIFNDTIANNIALGEDYIDKDKLLHAVKVANIKDFIERLPLSYNTEIGNEGVGISGGEKQRLLIARAVYKNPDFIFFDEATSALDANNEKTIMENLNTFFKGRTAVVIAHRLSTVKNADQILVMDNGKIVEKGTHKELLDYKGAYYELVKNQLELEKLNGKKPLPAEFLNGNSVATIIS</sequence>
<dbReference type="Gene3D" id="3.40.50.300">
    <property type="entry name" value="P-loop containing nucleotide triphosphate hydrolases"/>
    <property type="match status" value="1"/>
</dbReference>
<dbReference type="InterPro" id="IPR039421">
    <property type="entry name" value="Type_1_exporter"/>
</dbReference>
<comment type="subcellular location">
    <subcellularLocation>
        <location evidence="1">Cell membrane</location>
        <topology evidence="1">Multi-pass membrane protein</topology>
    </subcellularLocation>
</comment>
<reference evidence="15 16" key="1">
    <citation type="submission" date="2016-01" db="EMBL/GenBank/DDBJ databases">
        <title>The draft genome sequence of Aquimarina sp. RZW4-3-2.</title>
        <authorList>
            <person name="Wang Y."/>
        </authorList>
    </citation>
    <scope>NUCLEOTIDE SEQUENCE [LARGE SCALE GENOMIC DNA]</scope>
    <source>
        <strain evidence="15 16">RZW4-3-2</strain>
    </source>
</reference>
<evidence type="ECO:0000256" key="9">
    <source>
        <dbReference type="ARBA" id="ARBA00023136"/>
    </source>
</evidence>
<feature type="domain" description="Peptidase C39" evidence="14">
    <location>
        <begin position="9"/>
        <end position="129"/>
    </location>
</feature>
<evidence type="ECO:0000256" key="11">
    <source>
        <dbReference type="SAM" id="Phobius"/>
    </source>
</evidence>
<dbReference type="AlphaFoldDB" id="A0A162F9G3"/>
<dbReference type="Gene3D" id="3.90.70.10">
    <property type="entry name" value="Cysteine proteinases"/>
    <property type="match status" value="1"/>
</dbReference>
<evidence type="ECO:0000259" key="13">
    <source>
        <dbReference type="PROSITE" id="PS50929"/>
    </source>
</evidence>
<evidence type="ECO:0000256" key="7">
    <source>
        <dbReference type="ARBA" id="ARBA00022927"/>
    </source>
</evidence>
<dbReference type="GO" id="GO:0140359">
    <property type="term" value="F:ABC-type transporter activity"/>
    <property type="evidence" value="ECO:0007669"/>
    <property type="project" value="InterPro"/>
</dbReference>
<organism evidence="15 16">
    <name type="scientific">Aquimarina aggregata</name>
    <dbReference type="NCBI Taxonomy" id="1642818"/>
    <lineage>
        <taxon>Bacteria</taxon>
        <taxon>Pseudomonadati</taxon>
        <taxon>Bacteroidota</taxon>
        <taxon>Flavobacteriia</taxon>
        <taxon>Flavobacteriales</taxon>
        <taxon>Flavobacteriaceae</taxon>
        <taxon>Aquimarina</taxon>
    </lineage>
</organism>
<keyword evidence="9 11" id="KW-0472">Membrane</keyword>
<dbReference type="GO" id="GO:0015031">
    <property type="term" value="P:protein transport"/>
    <property type="evidence" value="ECO:0007669"/>
    <property type="project" value="UniProtKB-KW"/>
</dbReference>
<evidence type="ECO:0000256" key="5">
    <source>
        <dbReference type="ARBA" id="ARBA00022741"/>
    </source>
</evidence>
<proteinExistence type="predicted"/>
<keyword evidence="16" id="KW-1185">Reference proteome</keyword>
<dbReference type="InterPro" id="IPR005074">
    <property type="entry name" value="Peptidase_C39"/>
</dbReference>
<evidence type="ECO:0000259" key="14">
    <source>
        <dbReference type="PROSITE" id="PS50990"/>
    </source>
</evidence>
<dbReference type="OrthoDB" id="9760358at2"/>
<dbReference type="GO" id="GO:0034040">
    <property type="term" value="F:ATPase-coupled lipid transmembrane transporter activity"/>
    <property type="evidence" value="ECO:0007669"/>
    <property type="project" value="TreeGrafter"/>
</dbReference>
<evidence type="ECO:0000256" key="3">
    <source>
        <dbReference type="ARBA" id="ARBA00022475"/>
    </source>
</evidence>
<evidence type="ECO:0000313" key="15">
    <source>
        <dbReference type="EMBL" id="KZS39846.1"/>
    </source>
</evidence>
<keyword evidence="2" id="KW-0813">Transport</keyword>
<keyword evidence="5" id="KW-0547">Nucleotide-binding</keyword>
<dbReference type="PROSITE" id="PS50893">
    <property type="entry name" value="ABC_TRANSPORTER_2"/>
    <property type="match status" value="1"/>
</dbReference>